<feature type="region of interest" description="Disordered" evidence="1">
    <location>
        <begin position="411"/>
        <end position="536"/>
    </location>
</feature>
<evidence type="ECO:0000313" key="2">
    <source>
        <dbReference type="EMBL" id="KAF4470436.1"/>
    </source>
</evidence>
<reference evidence="2 3" key="1">
    <citation type="submission" date="2020-01" db="EMBL/GenBank/DDBJ databases">
        <title>Identification and distribution of gene clusters putatively required for synthesis of sphingolipid metabolism inhibitors in phylogenetically diverse species of the filamentous fungus Fusarium.</title>
        <authorList>
            <person name="Kim H.-S."/>
            <person name="Busman M."/>
            <person name="Brown D.W."/>
            <person name="Divon H."/>
            <person name="Uhlig S."/>
            <person name="Proctor R.H."/>
        </authorList>
    </citation>
    <scope>NUCLEOTIDE SEQUENCE [LARGE SCALE GENOMIC DNA]</scope>
    <source>
        <strain evidence="2 3">NRRL 20459</strain>
    </source>
</reference>
<feature type="region of interest" description="Disordered" evidence="1">
    <location>
        <begin position="864"/>
        <end position="988"/>
    </location>
</feature>
<evidence type="ECO:0000313" key="3">
    <source>
        <dbReference type="Proteomes" id="UP000554235"/>
    </source>
</evidence>
<feature type="compositionally biased region" description="Basic and acidic residues" evidence="1">
    <location>
        <begin position="379"/>
        <end position="389"/>
    </location>
</feature>
<comment type="caution">
    <text evidence="2">The sequence shown here is derived from an EMBL/GenBank/DDBJ whole genome shotgun (WGS) entry which is preliminary data.</text>
</comment>
<feature type="region of interest" description="Disordered" evidence="1">
    <location>
        <begin position="336"/>
        <end position="397"/>
    </location>
</feature>
<dbReference type="AlphaFoldDB" id="A0A8H4LKK0"/>
<organism evidence="2 3">
    <name type="scientific">Fusarium albosuccineum</name>
    <dbReference type="NCBI Taxonomy" id="1237068"/>
    <lineage>
        <taxon>Eukaryota</taxon>
        <taxon>Fungi</taxon>
        <taxon>Dikarya</taxon>
        <taxon>Ascomycota</taxon>
        <taxon>Pezizomycotina</taxon>
        <taxon>Sordariomycetes</taxon>
        <taxon>Hypocreomycetidae</taxon>
        <taxon>Hypocreales</taxon>
        <taxon>Nectriaceae</taxon>
        <taxon>Fusarium</taxon>
        <taxon>Fusarium decemcellulare species complex</taxon>
    </lineage>
</organism>
<protein>
    <recommendedName>
        <fullName evidence="4">Fungal N-terminal domain-containing protein</fullName>
    </recommendedName>
</protein>
<evidence type="ECO:0000256" key="1">
    <source>
        <dbReference type="SAM" id="MobiDB-lite"/>
    </source>
</evidence>
<feature type="compositionally biased region" description="Polar residues" evidence="1">
    <location>
        <begin position="484"/>
        <end position="499"/>
    </location>
</feature>
<sequence length="988" mass="110348">MDPLSVLASVAGIATAGAALANTLFRLIKTVRHAPREIRAIAIEMSSLTATLEHLHDILTNGASYTKPSFLQGVQHVVKMIRSTQDDISSMISDQTIFARGRWMKAAGLLSDIQKHKVTLTLQTSILSAAILVKTTTARHSATREKQENRFRLQAETLVQAGQASLESDTASVPYPKAPRERAPSPPFRTNKKLPSPVRQSEIPGHVRTEDLFGQYSASTTGPPNLNVPRKEQQGQPSTAAAYRHSVSDTEEDPYPDDGRDTPPVPDHGSQARSKAKNKDPPDEESGERPRQDNEASSRRRKRDFDPTTHKVANSEHRFRVRGDAATFLYTLVFQGEAPGQGTSKDTSDDTSASDEEDWSEVLSDNSEPRIRVRHTKRYVPEQERERPSPRKPAKVVDQLLLKWTLLSEREVEEGISESKEKDEEGCREISRYLRPDDELEQYMRRSSRSNPSSSTRKEEEEQESAEETRRGRRVIRPTRSDTPEPSTSPENPFNNTNRPFREHKMPSPYPDYSSGLPDNPTTGGYGQLPGPGQVPPPNWCQTPPFQQQSSFYPSQTSNGYPYAQNWQQNSKPASENWNQSKTPFKKPTIVVLPQADGADFETGPTTPELDVSCLGLSIVRQGEEAIWNSDNFTARRGIPGKAIMAALVGDKSARHAHGLDLAHTLIRGQSAKIVYVRGNGKTTSLCMKIVANNSDLGETWFINDQPVFLQFYHCGYLPQFYPAKENDEMARKKEYVAVGEEWASFEAMGQLGLSIKGRDDGRVLLDPSVTWSMVKELAITTLQLRCMRQRRQFTPTFYNSIAMFRKKHGDAEPELQATLSEEKPKEEPQESTPSSPKPATKLNRQESCVFDFEVKEENMKASDKIPALKKTQSAAEIRPSPPRNSFTLPTLPPISQEPTHPLSTLPPIPQQLSQEFDQEDTRSDISSATRLSRFIERCKPGGRHSRAGHIRNRHSTSRIGSETTEWRAGDKRSPPTPSDSGIGSSIS</sequence>
<feature type="region of interest" description="Disordered" evidence="1">
    <location>
        <begin position="820"/>
        <end position="845"/>
    </location>
</feature>
<dbReference type="OrthoDB" id="10267115at2759"/>
<accession>A0A8H4LKK0</accession>
<feature type="compositionally biased region" description="Basic residues" evidence="1">
    <location>
        <begin position="941"/>
        <end position="957"/>
    </location>
</feature>
<dbReference type="Proteomes" id="UP000554235">
    <property type="component" value="Unassembled WGS sequence"/>
</dbReference>
<proteinExistence type="predicted"/>
<feature type="compositionally biased region" description="Basic and acidic residues" evidence="1">
    <location>
        <begin position="417"/>
        <end position="437"/>
    </location>
</feature>
<gene>
    <name evidence="2" type="ORF">FALBO_2666</name>
</gene>
<feature type="region of interest" description="Disordered" evidence="1">
    <location>
        <begin position="162"/>
        <end position="318"/>
    </location>
</feature>
<name>A0A8H4LKK0_9HYPO</name>
<feature type="compositionally biased region" description="Basic and acidic residues" evidence="1">
    <location>
        <begin position="965"/>
        <end position="974"/>
    </location>
</feature>
<evidence type="ECO:0008006" key="4">
    <source>
        <dbReference type="Google" id="ProtNLM"/>
    </source>
</evidence>
<keyword evidence="3" id="KW-1185">Reference proteome</keyword>
<feature type="compositionally biased region" description="Polar residues" evidence="1">
    <location>
        <begin position="162"/>
        <end position="171"/>
    </location>
</feature>
<feature type="compositionally biased region" description="Basic and acidic residues" evidence="1">
    <location>
        <begin position="277"/>
        <end position="318"/>
    </location>
</feature>
<dbReference type="EMBL" id="JAADYS010000348">
    <property type="protein sequence ID" value="KAF4470436.1"/>
    <property type="molecule type" value="Genomic_DNA"/>
</dbReference>
<feature type="compositionally biased region" description="Polar residues" evidence="1">
    <location>
        <begin position="979"/>
        <end position="988"/>
    </location>
</feature>